<reference evidence="1 2" key="1">
    <citation type="submission" date="2016-11" db="EMBL/GenBank/DDBJ databases">
        <authorList>
            <person name="Jaros S."/>
            <person name="Januszkiewicz K."/>
            <person name="Wedrychowicz H."/>
        </authorList>
    </citation>
    <scope>NUCLEOTIDE SEQUENCE [LARGE SCALE GENOMIC DNA]</scope>
    <source>
        <strain evidence="1 2">ACAM 12</strain>
    </source>
</reference>
<gene>
    <name evidence="1" type="ORF">SAMN05878437_0033</name>
</gene>
<evidence type="ECO:0000313" key="2">
    <source>
        <dbReference type="Proteomes" id="UP000190911"/>
    </source>
</evidence>
<evidence type="ECO:0000313" key="1">
    <source>
        <dbReference type="EMBL" id="SHL87819.1"/>
    </source>
</evidence>
<dbReference type="AlphaFoldDB" id="A0A1M7E8X6"/>
<dbReference type="InParanoid" id="A0A1M7E8X6"/>
<sequence>MRFVRVSFAGRDHAAMVSAGMICRLINYRFQSFRLVNDRLLSANHRMLRVTRYNSRSRCGIHNFSLLRYDFLP</sequence>
<dbReference type="STRING" id="29571.SAMN05878437_0033"/>
<keyword evidence="2" id="KW-1185">Reference proteome</keyword>
<protein>
    <submittedName>
        <fullName evidence="1">Uncharacterized protein</fullName>
    </submittedName>
</protein>
<name>A0A1M7E8X6_9GAMM</name>
<dbReference type="Proteomes" id="UP000190911">
    <property type="component" value="Chromosome I"/>
</dbReference>
<accession>A0A1M7E8X6</accession>
<proteinExistence type="predicted"/>
<dbReference type="EMBL" id="LT670847">
    <property type="protein sequence ID" value="SHL87819.1"/>
    <property type="molecule type" value="Genomic_DNA"/>
</dbReference>
<organism evidence="1 2">
    <name type="scientific">Vreelandella subglaciescola</name>
    <dbReference type="NCBI Taxonomy" id="29571"/>
    <lineage>
        <taxon>Bacteria</taxon>
        <taxon>Pseudomonadati</taxon>
        <taxon>Pseudomonadota</taxon>
        <taxon>Gammaproteobacteria</taxon>
        <taxon>Oceanospirillales</taxon>
        <taxon>Halomonadaceae</taxon>
        <taxon>Vreelandella</taxon>
    </lineage>
</organism>